<dbReference type="OrthoDB" id="199046at2157"/>
<gene>
    <name evidence="2" type="ORF">SAMN04515672_0165</name>
</gene>
<reference evidence="3" key="1">
    <citation type="submission" date="2016-10" db="EMBL/GenBank/DDBJ databases">
        <authorList>
            <person name="Varghese N."/>
            <person name="Submissions S."/>
        </authorList>
    </citation>
    <scope>NUCLEOTIDE SEQUENCE [LARGE SCALE GENOMIC DNA]</scope>
    <source>
        <strain evidence="3">B4,CECT 8067,JCM 17497</strain>
    </source>
</reference>
<sequence length="60" mass="6335">MSLLGPRDPNADGYPYGVRITVGGIDCYSVGTEGPHEAEGLKSQLERAEGVTDAEVVHYG</sequence>
<proteinExistence type="predicted"/>
<name>A0A1G9HA04_9EURY</name>
<evidence type="ECO:0000256" key="1">
    <source>
        <dbReference type="SAM" id="MobiDB-lite"/>
    </source>
</evidence>
<keyword evidence="3" id="KW-1185">Reference proteome</keyword>
<dbReference type="Proteomes" id="UP000198882">
    <property type="component" value="Unassembled WGS sequence"/>
</dbReference>
<accession>A0A1G9HA04</accession>
<dbReference type="AlphaFoldDB" id="A0A1G9HA04"/>
<dbReference type="EMBL" id="FNFE01000011">
    <property type="protein sequence ID" value="SDL09750.1"/>
    <property type="molecule type" value="Genomic_DNA"/>
</dbReference>
<dbReference type="RefSeq" id="WP_090312464.1">
    <property type="nucleotide sequence ID" value="NZ_FNFE01000011.1"/>
</dbReference>
<protein>
    <submittedName>
        <fullName evidence="2">Uncharacterized protein</fullName>
    </submittedName>
</protein>
<dbReference type="STRING" id="1095776.SAMN04515672_0165"/>
<evidence type="ECO:0000313" key="2">
    <source>
        <dbReference type="EMBL" id="SDL09750.1"/>
    </source>
</evidence>
<feature type="region of interest" description="Disordered" evidence="1">
    <location>
        <begin position="34"/>
        <end position="60"/>
    </location>
</feature>
<organism evidence="2 3">
    <name type="scientific">Natronorubrum texcoconense</name>
    <dbReference type="NCBI Taxonomy" id="1095776"/>
    <lineage>
        <taxon>Archaea</taxon>
        <taxon>Methanobacteriati</taxon>
        <taxon>Methanobacteriota</taxon>
        <taxon>Stenosarchaea group</taxon>
        <taxon>Halobacteria</taxon>
        <taxon>Halobacteriales</taxon>
        <taxon>Natrialbaceae</taxon>
        <taxon>Natronorubrum</taxon>
    </lineage>
</organism>
<evidence type="ECO:0000313" key="3">
    <source>
        <dbReference type="Proteomes" id="UP000198882"/>
    </source>
</evidence>
<feature type="compositionally biased region" description="Basic and acidic residues" evidence="1">
    <location>
        <begin position="34"/>
        <end position="50"/>
    </location>
</feature>